<evidence type="ECO:0000256" key="8">
    <source>
        <dbReference type="SAM" id="SignalP"/>
    </source>
</evidence>
<feature type="chain" id="PRO_5012330553" description="Cytochrome c domain-containing protein" evidence="8">
    <location>
        <begin position="26"/>
        <end position="261"/>
    </location>
</feature>
<evidence type="ECO:0000256" key="3">
    <source>
        <dbReference type="ARBA" id="ARBA00022723"/>
    </source>
</evidence>
<dbReference type="Gene3D" id="1.10.760.10">
    <property type="entry name" value="Cytochrome c-like domain"/>
    <property type="match status" value="1"/>
</dbReference>
<dbReference type="InterPro" id="IPR009056">
    <property type="entry name" value="Cyt_c-like_dom"/>
</dbReference>
<accession>A0A229UY10</accession>
<keyword evidence="5 6" id="KW-0408">Iron</keyword>
<keyword evidence="4" id="KW-0249">Electron transport</keyword>
<comment type="caution">
    <text evidence="10">The sequence shown here is derived from an EMBL/GenBank/DDBJ whole genome shotgun (WGS) entry which is preliminary data.</text>
</comment>
<name>A0A229UY10_9BACL</name>
<keyword evidence="3 6" id="KW-0479">Metal-binding</keyword>
<dbReference type="GO" id="GO:0020037">
    <property type="term" value="F:heme binding"/>
    <property type="evidence" value="ECO:0007669"/>
    <property type="project" value="InterPro"/>
</dbReference>
<dbReference type="InterPro" id="IPR036909">
    <property type="entry name" value="Cyt_c-like_dom_sf"/>
</dbReference>
<proteinExistence type="predicted"/>
<evidence type="ECO:0000256" key="5">
    <source>
        <dbReference type="ARBA" id="ARBA00023004"/>
    </source>
</evidence>
<keyword evidence="11" id="KW-1185">Reference proteome</keyword>
<protein>
    <recommendedName>
        <fullName evidence="9">Cytochrome c domain-containing protein</fullName>
    </recommendedName>
</protein>
<evidence type="ECO:0000259" key="9">
    <source>
        <dbReference type="PROSITE" id="PS51007"/>
    </source>
</evidence>
<dbReference type="SUPFAM" id="SSF46626">
    <property type="entry name" value="Cytochrome c"/>
    <property type="match status" value="1"/>
</dbReference>
<dbReference type="Proteomes" id="UP000215509">
    <property type="component" value="Unassembled WGS sequence"/>
</dbReference>
<feature type="compositionally biased region" description="Low complexity" evidence="7">
    <location>
        <begin position="52"/>
        <end position="95"/>
    </location>
</feature>
<feature type="compositionally biased region" description="Low complexity" evidence="7">
    <location>
        <begin position="161"/>
        <end position="186"/>
    </location>
</feature>
<reference evidence="10 11" key="1">
    <citation type="submission" date="2017-07" db="EMBL/GenBank/DDBJ databases">
        <title>Genome sequencing and assembly of Paenibacillus rigui.</title>
        <authorList>
            <person name="Mayilraj S."/>
        </authorList>
    </citation>
    <scope>NUCLEOTIDE SEQUENCE [LARGE SCALE GENOMIC DNA]</scope>
    <source>
        <strain evidence="10 11">JCM 16352</strain>
    </source>
</reference>
<feature type="region of interest" description="Disordered" evidence="7">
    <location>
        <begin position="27"/>
        <end position="187"/>
    </location>
</feature>
<dbReference type="GO" id="GO:0009055">
    <property type="term" value="F:electron transfer activity"/>
    <property type="evidence" value="ECO:0007669"/>
    <property type="project" value="InterPro"/>
</dbReference>
<evidence type="ECO:0000256" key="6">
    <source>
        <dbReference type="PROSITE-ProRule" id="PRU00433"/>
    </source>
</evidence>
<dbReference type="RefSeq" id="WP_094012834.1">
    <property type="nucleotide sequence ID" value="NZ_NMQW01000001.1"/>
</dbReference>
<dbReference type="PROSITE" id="PS51257">
    <property type="entry name" value="PROKAR_LIPOPROTEIN"/>
    <property type="match status" value="1"/>
</dbReference>
<evidence type="ECO:0000256" key="2">
    <source>
        <dbReference type="ARBA" id="ARBA00022617"/>
    </source>
</evidence>
<evidence type="ECO:0000256" key="4">
    <source>
        <dbReference type="ARBA" id="ARBA00022982"/>
    </source>
</evidence>
<dbReference type="Pfam" id="PF13442">
    <property type="entry name" value="Cytochrome_CBB3"/>
    <property type="match status" value="1"/>
</dbReference>
<keyword evidence="1" id="KW-0813">Transport</keyword>
<feature type="domain" description="Cytochrome c" evidence="9">
    <location>
        <begin position="186"/>
        <end position="261"/>
    </location>
</feature>
<dbReference type="PANTHER" id="PTHR37823:SF4">
    <property type="entry name" value="MENAQUINOL-CYTOCHROME C REDUCTASE CYTOCHROME B_C SUBUNIT"/>
    <property type="match status" value="1"/>
</dbReference>
<dbReference type="AlphaFoldDB" id="A0A229UY10"/>
<gene>
    <name evidence="10" type="ORF">CF651_00255</name>
</gene>
<evidence type="ECO:0000256" key="7">
    <source>
        <dbReference type="SAM" id="MobiDB-lite"/>
    </source>
</evidence>
<dbReference type="EMBL" id="NMQW01000001">
    <property type="protein sequence ID" value="OXM88334.1"/>
    <property type="molecule type" value="Genomic_DNA"/>
</dbReference>
<keyword evidence="2 6" id="KW-0349">Heme</keyword>
<evidence type="ECO:0000313" key="10">
    <source>
        <dbReference type="EMBL" id="OXM88334.1"/>
    </source>
</evidence>
<feature type="compositionally biased region" description="Basic and acidic residues" evidence="7">
    <location>
        <begin position="96"/>
        <end position="112"/>
    </location>
</feature>
<evidence type="ECO:0000313" key="11">
    <source>
        <dbReference type="Proteomes" id="UP000215509"/>
    </source>
</evidence>
<organism evidence="10 11">
    <name type="scientific">Paenibacillus rigui</name>
    <dbReference type="NCBI Taxonomy" id="554312"/>
    <lineage>
        <taxon>Bacteria</taxon>
        <taxon>Bacillati</taxon>
        <taxon>Bacillota</taxon>
        <taxon>Bacilli</taxon>
        <taxon>Bacillales</taxon>
        <taxon>Paenibacillaceae</taxon>
        <taxon>Paenibacillus</taxon>
    </lineage>
</organism>
<dbReference type="PANTHER" id="PTHR37823">
    <property type="entry name" value="CYTOCHROME C-553-LIKE"/>
    <property type="match status" value="1"/>
</dbReference>
<dbReference type="InterPro" id="IPR051811">
    <property type="entry name" value="Cytochrome_c550/c551-like"/>
</dbReference>
<evidence type="ECO:0000256" key="1">
    <source>
        <dbReference type="ARBA" id="ARBA00022448"/>
    </source>
</evidence>
<dbReference type="PROSITE" id="PS51007">
    <property type="entry name" value="CYTC"/>
    <property type="match status" value="1"/>
</dbReference>
<dbReference type="GO" id="GO:0046872">
    <property type="term" value="F:metal ion binding"/>
    <property type="evidence" value="ECO:0007669"/>
    <property type="project" value="UniProtKB-KW"/>
</dbReference>
<keyword evidence="8" id="KW-0732">Signal</keyword>
<feature type="signal peptide" evidence="8">
    <location>
        <begin position="1"/>
        <end position="25"/>
    </location>
</feature>
<sequence length="261" mass="25896">MRKHILGATALLVVALLGGCKDAPAVQTPSPVTTDPGDTAAQTVPPKAGTDALPLSGSAGSDAAAAPGGEPAAGQPTPEPAKPSASAPSTSTGSKSKAELPKAELPRLDEPAAKQPAVAPMPTELVTPKSSGTSPAPEAGSGGSKPATAPMPTDLVTPPMAGASSSSSSAKSADGTVSISSASSSSGFGKAEALYKDNCMVCHGDKLQGDIGPNLTKVGTRLTKEQLLAKINLGSKSMPPFQKTLQADQIQELVSWLATQK</sequence>